<dbReference type="Pfam" id="PF06985">
    <property type="entry name" value="HET"/>
    <property type="match status" value="1"/>
</dbReference>
<dbReference type="PANTHER" id="PTHR33112:SF12">
    <property type="entry name" value="HETEROKARYON INCOMPATIBILITY DOMAIN-CONTAINING PROTEIN"/>
    <property type="match status" value="1"/>
</dbReference>
<evidence type="ECO:0000313" key="3">
    <source>
        <dbReference type="EMBL" id="KAJ9614131.1"/>
    </source>
</evidence>
<organism evidence="3 4">
    <name type="scientific">Cladophialophora chaetospira</name>
    <dbReference type="NCBI Taxonomy" id="386627"/>
    <lineage>
        <taxon>Eukaryota</taxon>
        <taxon>Fungi</taxon>
        <taxon>Dikarya</taxon>
        <taxon>Ascomycota</taxon>
        <taxon>Pezizomycotina</taxon>
        <taxon>Eurotiomycetes</taxon>
        <taxon>Chaetothyriomycetidae</taxon>
        <taxon>Chaetothyriales</taxon>
        <taxon>Herpotrichiellaceae</taxon>
        <taxon>Cladophialophora</taxon>
    </lineage>
</organism>
<dbReference type="InterPro" id="IPR010730">
    <property type="entry name" value="HET"/>
</dbReference>
<name>A0AA38XIN1_9EURO</name>
<feature type="region of interest" description="Disordered" evidence="1">
    <location>
        <begin position="299"/>
        <end position="320"/>
    </location>
</feature>
<evidence type="ECO:0000313" key="4">
    <source>
        <dbReference type="Proteomes" id="UP001172673"/>
    </source>
</evidence>
<dbReference type="EMBL" id="JAPDRK010000003">
    <property type="protein sequence ID" value="KAJ9614131.1"/>
    <property type="molecule type" value="Genomic_DNA"/>
</dbReference>
<accession>A0AA38XIN1</accession>
<dbReference type="Proteomes" id="UP001172673">
    <property type="component" value="Unassembled WGS sequence"/>
</dbReference>
<gene>
    <name evidence="3" type="ORF">H2200_002267</name>
</gene>
<comment type="caution">
    <text evidence="3">The sequence shown here is derived from an EMBL/GenBank/DDBJ whole genome shotgun (WGS) entry which is preliminary data.</text>
</comment>
<feature type="domain" description="Heterokaryon incompatibility" evidence="2">
    <location>
        <begin position="275"/>
        <end position="433"/>
    </location>
</feature>
<keyword evidence="4" id="KW-1185">Reference proteome</keyword>
<feature type="region of interest" description="Disordered" evidence="1">
    <location>
        <begin position="1"/>
        <end position="22"/>
    </location>
</feature>
<evidence type="ECO:0000259" key="2">
    <source>
        <dbReference type="Pfam" id="PF06985"/>
    </source>
</evidence>
<sequence length="781" mass="88585">MESPEINASEEESQAPLSTPRPLDAAAAHLKHTSEQVELAKARYEEAKAAHNNAKIIFEALRDVTQLKALPPESTLCPSCARIPLNTIFGRPWPVPKVRRQRVGDLFQAVERQSWCVLCKFLIDAFQIGAEDQAEKLGAHLKARDSAIYFADDPNSMPWFRRAGLDTALPTCSFVWLQTGMPTTTGLPHICITFEPAEAESRTPSGFARPRQRDALEAFNGAMNYGLLRSWLEKCTSQHGPRCNRNADPQVNELDIMLIDVSNRQLVRRSPEDRFVALSYVWGKGTELRLQSFSNGMQECSATSKTPRHNQQDRSRMPKKLPQTVEDAIAFVQWLGEKYLWVDLYCIDQNNALEMQTQINAMDTIFSSSYVTLINLDGDSADWGLPGVSRPLLQTKQPSVSLNAGRLMATFMYSFWHNHGKSVWDSRSWTLQERLLSPRCIIFAKNSISMACQQEYFHDCLDIDQKNETWLGNDYYRDDGSDIKLDGSEWEFNVYGSLVSVYSGRKLTVEADALNACLGSLNRISQSTGYTFNHGLPVEDILRALLWKPHHDHVLQRRPCFPSWSWLGWMGRAEYCYWIGDMADYKGDPSDAEDIAGGPPPKRRRLQWFGEDSSHPEKAAVVPFPSTNGASHALVLFTTIAQFRLRKLRSHGAPHKHLRSDSQQSKIAVGEHWTLLGPDSNPLRNSTGEHPIFESTDVFFRIRPEISKLLEQQESMGEFVFIHEWRRIRDSQQSNKWCFDMVSALLISRNEDGTATRLASIVLDKEHWRAQKPVAGQVTLV</sequence>
<protein>
    <recommendedName>
        <fullName evidence="2">Heterokaryon incompatibility domain-containing protein</fullName>
    </recommendedName>
</protein>
<dbReference type="AlphaFoldDB" id="A0AA38XIN1"/>
<reference evidence="3" key="1">
    <citation type="submission" date="2022-10" db="EMBL/GenBank/DDBJ databases">
        <title>Culturing micro-colonial fungi from biological soil crusts in the Mojave desert and describing Neophaeococcomyces mojavensis, and introducing the new genera and species Taxawa tesnikishii.</title>
        <authorList>
            <person name="Kurbessoian T."/>
            <person name="Stajich J.E."/>
        </authorList>
    </citation>
    <scope>NUCLEOTIDE SEQUENCE</scope>
    <source>
        <strain evidence="3">TK_41</strain>
    </source>
</reference>
<evidence type="ECO:0000256" key="1">
    <source>
        <dbReference type="SAM" id="MobiDB-lite"/>
    </source>
</evidence>
<dbReference type="PANTHER" id="PTHR33112">
    <property type="entry name" value="DOMAIN PROTEIN, PUTATIVE-RELATED"/>
    <property type="match status" value="1"/>
</dbReference>
<proteinExistence type="predicted"/>